<feature type="transmembrane region" description="Helical" evidence="1">
    <location>
        <begin position="42"/>
        <end position="62"/>
    </location>
</feature>
<name>A0A414P5X4_9FIRM</name>
<dbReference type="InterPro" id="IPR053150">
    <property type="entry name" value="Teicoplanin_resist-assoc"/>
</dbReference>
<dbReference type="InterPro" id="IPR036388">
    <property type="entry name" value="WH-like_DNA-bd_sf"/>
</dbReference>
<dbReference type="PANTHER" id="PTHR36834">
    <property type="entry name" value="MEMBRANE PROTEIN-RELATED"/>
    <property type="match status" value="1"/>
</dbReference>
<dbReference type="InterPro" id="IPR036390">
    <property type="entry name" value="WH_DNA-bd_sf"/>
</dbReference>
<feature type="transmembrane region" description="Helical" evidence="1">
    <location>
        <begin position="193"/>
        <end position="213"/>
    </location>
</feature>
<sequence length="287" mass="32099">MKLIISNVSGVPIYEQIKQQIKAAILSGELQAEETLPSLRTLTISIMGIPSLLMTVFCLLYEKMLNAGMGNKFEFDKEIIMIPISDILIRSISGYVFMVPVFVLYFLWLKKLGRTQSFLHTAAVFVFGYYLFGLLTVTGIGFTSTMTFRPNISWTPFIGMITGPIDTILNIILFVPLGFFLPLLYKKYHHMKTVALTGFLFSLAVEIVQMFGWGSSDINDLMTNTAGACIGFLVYCLLSRILPANLKKQLQSSRVNAVAEVLLFAICTFAIMVTAQTWFVHDVLNVP</sequence>
<feature type="transmembrane region" description="Helical" evidence="1">
    <location>
        <begin position="225"/>
        <end position="243"/>
    </location>
</feature>
<proteinExistence type="predicted"/>
<dbReference type="Gene3D" id="1.10.10.10">
    <property type="entry name" value="Winged helix-like DNA-binding domain superfamily/Winged helix DNA-binding domain"/>
    <property type="match status" value="1"/>
</dbReference>
<evidence type="ECO:0000259" key="2">
    <source>
        <dbReference type="Pfam" id="PF04892"/>
    </source>
</evidence>
<keyword evidence="1" id="KW-1133">Transmembrane helix</keyword>
<evidence type="ECO:0000256" key="1">
    <source>
        <dbReference type="SAM" id="Phobius"/>
    </source>
</evidence>
<dbReference type="Pfam" id="PF04892">
    <property type="entry name" value="VanZ"/>
    <property type="match status" value="1"/>
</dbReference>
<protein>
    <submittedName>
        <fullName evidence="3">GntR family transcriptional regulator</fullName>
    </submittedName>
</protein>
<dbReference type="SUPFAM" id="SSF46785">
    <property type="entry name" value="Winged helix' DNA-binding domain"/>
    <property type="match status" value="1"/>
</dbReference>
<evidence type="ECO:0000313" key="3">
    <source>
        <dbReference type="EMBL" id="RHF61273.1"/>
    </source>
</evidence>
<dbReference type="InterPro" id="IPR006976">
    <property type="entry name" value="VanZ-like"/>
</dbReference>
<evidence type="ECO:0000313" key="4">
    <source>
        <dbReference type="Proteomes" id="UP000284902"/>
    </source>
</evidence>
<feature type="transmembrane region" description="Helical" evidence="1">
    <location>
        <begin position="87"/>
        <end position="109"/>
    </location>
</feature>
<dbReference type="EMBL" id="QRHG01000012">
    <property type="protein sequence ID" value="RHF61273.1"/>
    <property type="molecule type" value="Genomic_DNA"/>
</dbReference>
<feature type="transmembrane region" description="Helical" evidence="1">
    <location>
        <begin position="154"/>
        <end position="181"/>
    </location>
</feature>
<organism evidence="3 4">
    <name type="scientific">[Ruminococcus] lactaris</name>
    <dbReference type="NCBI Taxonomy" id="46228"/>
    <lineage>
        <taxon>Bacteria</taxon>
        <taxon>Bacillati</taxon>
        <taxon>Bacillota</taxon>
        <taxon>Clostridia</taxon>
        <taxon>Lachnospirales</taxon>
        <taxon>Lachnospiraceae</taxon>
        <taxon>Mediterraneibacter</taxon>
    </lineage>
</organism>
<dbReference type="Proteomes" id="UP000284902">
    <property type="component" value="Unassembled WGS sequence"/>
</dbReference>
<feature type="transmembrane region" description="Helical" evidence="1">
    <location>
        <begin position="121"/>
        <end position="142"/>
    </location>
</feature>
<reference evidence="3 4" key="1">
    <citation type="submission" date="2018-08" db="EMBL/GenBank/DDBJ databases">
        <title>A genome reference for cultivated species of the human gut microbiota.</title>
        <authorList>
            <person name="Zou Y."/>
            <person name="Xue W."/>
            <person name="Luo G."/>
        </authorList>
    </citation>
    <scope>NUCLEOTIDE SEQUENCE [LARGE SCALE GENOMIC DNA]</scope>
    <source>
        <strain evidence="3 4">AM25-1LB</strain>
    </source>
</reference>
<comment type="caution">
    <text evidence="3">The sequence shown here is derived from an EMBL/GenBank/DDBJ whole genome shotgun (WGS) entry which is preliminary data.</text>
</comment>
<keyword evidence="1" id="KW-0812">Transmembrane</keyword>
<feature type="domain" description="VanZ-like" evidence="2">
    <location>
        <begin position="146"/>
        <end position="238"/>
    </location>
</feature>
<dbReference type="PANTHER" id="PTHR36834:SF2">
    <property type="entry name" value="MEMBRANE PROTEIN"/>
    <property type="match status" value="1"/>
</dbReference>
<gene>
    <name evidence="3" type="ORF">DW672_06365</name>
</gene>
<feature type="transmembrane region" description="Helical" evidence="1">
    <location>
        <begin position="255"/>
        <end position="279"/>
    </location>
</feature>
<keyword evidence="1" id="KW-0472">Membrane</keyword>
<dbReference type="AlphaFoldDB" id="A0A414P5X4"/>
<accession>A0A414P5X4</accession>